<protein>
    <submittedName>
        <fullName evidence="7">Protein E(Sev)2B</fullName>
    </submittedName>
</protein>
<dbReference type="Gene3D" id="3.30.505.10">
    <property type="entry name" value="SH2 domain"/>
    <property type="match status" value="1"/>
</dbReference>
<dbReference type="Pfam" id="PF14604">
    <property type="entry name" value="SH3_9"/>
    <property type="match status" value="1"/>
</dbReference>
<dbReference type="InterPro" id="IPR043539">
    <property type="entry name" value="Grb2-like"/>
</dbReference>
<keyword evidence="2 3" id="KW-0727">SH2 domain</keyword>
<dbReference type="SUPFAM" id="SSF55550">
    <property type="entry name" value="SH2 domain"/>
    <property type="match status" value="1"/>
</dbReference>
<dbReference type="InterPro" id="IPR036860">
    <property type="entry name" value="SH2_dom_sf"/>
</dbReference>
<evidence type="ECO:0000313" key="7">
    <source>
        <dbReference type="EMBL" id="CAG6760371.1"/>
    </source>
</evidence>
<dbReference type="InterPro" id="IPR000980">
    <property type="entry name" value="SH2"/>
</dbReference>
<evidence type="ECO:0000256" key="3">
    <source>
        <dbReference type="PROSITE-ProRule" id="PRU00191"/>
    </source>
</evidence>
<dbReference type="EMBL" id="HBUF01556037">
    <property type="protein sequence ID" value="CAG6760371.1"/>
    <property type="molecule type" value="Transcribed_RNA"/>
</dbReference>
<dbReference type="Gene3D" id="2.30.30.40">
    <property type="entry name" value="SH3 Domains"/>
    <property type="match status" value="2"/>
</dbReference>
<dbReference type="EMBL" id="HBUF01556038">
    <property type="protein sequence ID" value="CAG6760372.1"/>
    <property type="molecule type" value="Transcribed_RNA"/>
</dbReference>
<accession>A0A8D9AA23</accession>
<dbReference type="EMBL" id="HBUF01556036">
    <property type="protein sequence ID" value="CAG6760370.1"/>
    <property type="molecule type" value="Transcribed_RNA"/>
</dbReference>
<dbReference type="GO" id="GO:0009653">
    <property type="term" value="P:anatomical structure morphogenesis"/>
    <property type="evidence" value="ECO:0007669"/>
    <property type="project" value="UniProtKB-ARBA"/>
</dbReference>
<dbReference type="InterPro" id="IPR036028">
    <property type="entry name" value="SH3-like_dom_sf"/>
</dbReference>
<dbReference type="PRINTS" id="PR00401">
    <property type="entry name" value="SH2DOMAIN"/>
</dbReference>
<proteinExistence type="predicted"/>
<dbReference type="SMART" id="SM00326">
    <property type="entry name" value="SH3"/>
    <property type="match status" value="2"/>
</dbReference>
<name>A0A8D9AA23_9HEMI</name>
<dbReference type="CDD" id="cd09941">
    <property type="entry name" value="SH2_Grb2_like"/>
    <property type="match status" value="1"/>
</dbReference>
<feature type="domain" description="SH3" evidence="6">
    <location>
        <begin position="1"/>
        <end position="58"/>
    </location>
</feature>
<sequence length="241" mass="28224">MEAIAKHEFDTVQKDELSFHRGESLLIISMEEDVNWYTAELDGKQGMIPRTYIEMKPNDWYCGRITKPHAERLLMAKHDGAYLVRVSESSTHGFSLSVKLPDGVQHFKVLRDMFGKFYIWEMKFRSLNELVEFHRSTSVCLSQDVKLRDKLHEEYFVQALYDVTLHQQLEFRQGELITVLDRSDPHRWYGEIGSRRGHFPSSYVTPYRVPVPAVRSVMPYPDLTPHLMTSDTLKRPKRACD</sequence>
<dbReference type="InterPro" id="IPR001452">
    <property type="entry name" value="SH3_domain"/>
</dbReference>
<feature type="domain" description="SH2" evidence="5">
    <location>
        <begin position="60"/>
        <end position="151"/>
    </location>
</feature>
<evidence type="ECO:0000256" key="4">
    <source>
        <dbReference type="PROSITE-ProRule" id="PRU00192"/>
    </source>
</evidence>
<dbReference type="PANTHER" id="PTHR46037">
    <property type="entry name" value="PROTEIN ENHANCER OF SEVENLESS 2B"/>
    <property type="match status" value="1"/>
</dbReference>
<dbReference type="EMBL" id="HBUF01556035">
    <property type="protein sequence ID" value="CAG6760369.1"/>
    <property type="molecule type" value="Transcribed_RNA"/>
</dbReference>
<dbReference type="AlphaFoldDB" id="A0A8D9AA23"/>
<dbReference type="Pfam" id="PF00017">
    <property type="entry name" value="SH2"/>
    <property type="match status" value="1"/>
</dbReference>
<dbReference type="Pfam" id="PF00018">
    <property type="entry name" value="SH3_1"/>
    <property type="match status" value="1"/>
</dbReference>
<evidence type="ECO:0000259" key="5">
    <source>
        <dbReference type="PROSITE" id="PS50001"/>
    </source>
</evidence>
<evidence type="ECO:0000259" key="6">
    <source>
        <dbReference type="PROSITE" id="PS50002"/>
    </source>
</evidence>
<keyword evidence="1 4" id="KW-0728">SH3 domain</keyword>
<dbReference type="SUPFAM" id="SSF50044">
    <property type="entry name" value="SH3-domain"/>
    <property type="match status" value="1"/>
</dbReference>
<evidence type="ECO:0000256" key="1">
    <source>
        <dbReference type="ARBA" id="ARBA00022443"/>
    </source>
</evidence>
<dbReference type="PRINTS" id="PR00452">
    <property type="entry name" value="SH3DOMAIN"/>
</dbReference>
<reference evidence="7" key="1">
    <citation type="submission" date="2021-05" db="EMBL/GenBank/DDBJ databases">
        <authorList>
            <person name="Alioto T."/>
            <person name="Alioto T."/>
            <person name="Gomez Garrido J."/>
        </authorList>
    </citation>
    <scope>NUCLEOTIDE SEQUENCE</scope>
</reference>
<dbReference type="PROSITE" id="PS50001">
    <property type="entry name" value="SH2"/>
    <property type="match status" value="1"/>
</dbReference>
<feature type="domain" description="SH3" evidence="6">
    <location>
        <begin position="152"/>
        <end position="209"/>
    </location>
</feature>
<dbReference type="SMART" id="SM00252">
    <property type="entry name" value="SH2"/>
    <property type="match status" value="1"/>
</dbReference>
<organism evidence="7">
    <name type="scientific">Cacopsylla melanoneura</name>
    <dbReference type="NCBI Taxonomy" id="428564"/>
    <lineage>
        <taxon>Eukaryota</taxon>
        <taxon>Metazoa</taxon>
        <taxon>Ecdysozoa</taxon>
        <taxon>Arthropoda</taxon>
        <taxon>Hexapoda</taxon>
        <taxon>Insecta</taxon>
        <taxon>Pterygota</taxon>
        <taxon>Neoptera</taxon>
        <taxon>Paraneoptera</taxon>
        <taxon>Hemiptera</taxon>
        <taxon>Sternorrhyncha</taxon>
        <taxon>Psylloidea</taxon>
        <taxon>Psyllidae</taxon>
        <taxon>Psyllinae</taxon>
        <taxon>Cacopsylla</taxon>
    </lineage>
</organism>
<dbReference type="GO" id="GO:0048468">
    <property type="term" value="P:cell development"/>
    <property type="evidence" value="ECO:0007669"/>
    <property type="project" value="UniProtKB-ARBA"/>
</dbReference>
<evidence type="ECO:0000256" key="2">
    <source>
        <dbReference type="ARBA" id="ARBA00022999"/>
    </source>
</evidence>
<dbReference type="PROSITE" id="PS50002">
    <property type="entry name" value="SH3"/>
    <property type="match status" value="2"/>
</dbReference>